<dbReference type="InterPro" id="IPR003813">
    <property type="entry name" value="MvhD/FlpD"/>
</dbReference>
<dbReference type="InParanoid" id="A0A0D2JCQ0"/>
<keyword evidence="3" id="KW-0560">Oxidoreductase</keyword>
<dbReference type="SUPFAM" id="SSF54862">
    <property type="entry name" value="4Fe-4S ferredoxins"/>
    <property type="match status" value="1"/>
</dbReference>
<dbReference type="STRING" id="1429043.X474_01305"/>
<dbReference type="EMBL" id="AZAC01000001">
    <property type="protein sequence ID" value="KIX15924.1"/>
    <property type="molecule type" value="Genomic_DNA"/>
</dbReference>
<gene>
    <name evidence="7" type="ORF">X474_01305</name>
</gene>
<dbReference type="PROSITE" id="PS51379">
    <property type="entry name" value="4FE4S_FER_2"/>
    <property type="match status" value="2"/>
</dbReference>
<feature type="domain" description="4Fe-4S ferredoxin-type" evidence="6">
    <location>
        <begin position="227"/>
        <end position="258"/>
    </location>
</feature>
<accession>A0A0D2JCQ0</accession>
<evidence type="ECO:0000256" key="1">
    <source>
        <dbReference type="ARBA" id="ARBA00022485"/>
    </source>
</evidence>
<protein>
    <submittedName>
        <fullName evidence="7">Methyl-viologen-reducing hydrogenase subunit delta</fullName>
    </submittedName>
</protein>
<keyword evidence="5" id="KW-0411">Iron-sulfur</keyword>
<dbReference type="Pfam" id="PF13237">
    <property type="entry name" value="Fer4_10"/>
    <property type="match status" value="1"/>
</dbReference>
<dbReference type="InterPro" id="IPR017900">
    <property type="entry name" value="4Fe4S_Fe_S_CS"/>
</dbReference>
<evidence type="ECO:0000259" key="6">
    <source>
        <dbReference type="PROSITE" id="PS51379"/>
    </source>
</evidence>
<evidence type="ECO:0000256" key="4">
    <source>
        <dbReference type="ARBA" id="ARBA00023004"/>
    </source>
</evidence>
<dbReference type="Proteomes" id="UP000032233">
    <property type="component" value="Unassembled WGS sequence"/>
</dbReference>
<dbReference type="PANTHER" id="PTHR24960:SF79">
    <property type="entry name" value="PHOTOSYSTEM I IRON-SULFUR CENTER"/>
    <property type="match status" value="1"/>
</dbReference>
<dbReference type="RefSeq" id="WP_052514728.1">
    <property type="nucleotide sequence ID" value="NZ_AZAC01000001.1"/>
</dbReference>
<dbReference type="Gene3D" id="3.30.70.20">
    <property type="match status" value="1"/>
</dbReference>
<dbReference type="InterPro" id="IPR017896">
    <property type="entry name" value="4Fe4S_Fe-S-bd"/>
</dbReference>
<keyword evidence="2" id="KW-0479">Metal-binding</keyword>
<dbReference type="AlphaFoldDB" id="A0A0D2JCQ0"/>
<dbReference type="PANTHER" id="PTHR24960">
    <property type="entry name" value="PHOTOSYSTEM I IRON-SULFUR CENTER-RELATED"/>
    <property type="match status" value="1"/>
</dbReference>
<evidence type="ECO:0000313" key="7">
    <source>
        <dbReference type="EMBL" id="KIX15924.1"/>
    </source>
</evidence>
<dbReference type="GO" id="GO:0046872">
    <property type="term" value="F:metal ion binding"/>
    <property type="evidence" value="ECO:0007669"/>
    <property type="project" value="UniProtKB-KW"/>
</dbReference>
<feature type="domain" description="4Fe-4S ferredoxin-type" evidence="6">
    <location>
        <begin position="197"/>
        <end position="226"/>
    </location>
</feature>
<name>A0A0D2JCQ0_9BACT</name>
<dbReference type="PROSITE" id="PS00198">
    <property type="entry name" value="4FE4S_FER_1"/>
    <property type="match status" value="1"/>
</dbReference>
<keyword evidence="8" id="KW-1185">Reference proteome</keyword>
<dbReference type="GO" id="GO:0016491">
    <property type="term" value="F:oxidoreductase activity"/>
    <property type="evidence" value="ECO:0007669"/>
    <property type="project" value="UniProtKB-KW"/>
</dbReference>
<keyword evidence="4" id="KW-0408">Iron</keyword>
<dbReference type="GO" id="GO:0051539">
    <property type="term" value="F:4 iron, 4 sulfur cluster binding"/>
    <property type="evidence" value="ECO:0007669"/>
    <property type="project" value="UniProtKB-KW"/>
</dbReference>
<evidence type="ECO:0000313" key="8">
    <source>
        <dbReference type="Proteomes" id="UP000032233"/>
    </source>
</evidence>
<dbReference type="OrthoDB" id="9785566at2"/>
<keyword evidence="1" id="KW-0004">4Fe-4S</keyword>
<dbReference type="Pfam" id="PF02662">
    <property type="entry name" value="FlpD"/>
    <property type="match status" value="1"/>
</dbReference>
<comment type="caution">
    <text evidence="7">The sequence shown here is derived from an EMBL/GenBank/DDBJ whole genome shotgun (WGS) entry which is preliminary data.</text>
</comment>
<organism evidence="7 8">
    <name type="scientific">Dethiosulfatarculus sandiegensis</name>
    <dbReference type="NCBI Taxonomy" id="1429043"/>
    <lineage>
        <taxon>Bacteria</taxon>
        <taxon>Pseudomonadati</taxon>
        <taxon>Thermodesulfobacteriota</taxon>
        <taxon>Desulfarculia</taxon>
        <taxon>Desulfarculales</taxon>
        <taxon>Desulfarculaceae</taxon>
        <taxon>Dethiosulfatarculus</taxon>
    </lineage>
</organism>
<evidence type="ECO:0000256" key="3">
    <source>
        <dbReference type="ARBA" id="ARBA00023002"/>
    </source>
</evidence>
<evidence type="ECO:0000256" key="2">
    <source>
        <dbReference type="ARBA" id="ARBA00022723"/>
    </source>
</evidence>
<proteinExistence type="predicted"/>
<dbReference type="InterPro" id="IPR050157">
    <property type="entry name" value="PSI_iron-sulfur_center"/>
</dbReference>
<evidence type="ECO:0000256" key="5">
    <source>
        <dbReference type="ARBA" id="ARBA00023014"/>
    </source>
</evidence>
<reference evidence="7 8" key="1">
    <citation type="submission" date="2013-11" db="EMBL/GenBank/DDBJ databases">
        <title>Metagenomic analysis of a methanogenic consortium involved in long chain n-alkane degradation.</title>
        <authorList>
            <person name="Davidova I.A."/>
            <person name="Callaghan A.V."/>
            <person name="Wawrik B."/>
            <person name="Pruitt S."/>
            <person name="Marks C."/>
            <person name="Duncan K.E."/>
            <person name="Suflita J.M."/>
        </authorList>
    </citation>
    <scope>NUCLEOTIDE SEQUENCE [LARGE SCALE GENOMIC DNA]</scope>
    <source>
        <strain evidence="7 8">SPR</strain>
    </source>
</reference>
<dbReference type="PATRIC" id="fig|1429043.3.peg.278"/>
<sequence>MSKDSRFTPKILGIICNWCCYGGADLCGVSRFQYPPYIRLIRVMCSGRVDLDHIFEAFLNGADGLFIGGCHLGDCHYITHGNYEALSMTRLAQKLLEHIGINPRRLKIEWVSAGEGIRFANVMNEFSAKIEGLGPLGKGEGLDEKEVKTKLGEIVDLIPYIKIAKQEKLALHLLDDPTGYDTLYSDEEVSHLLDEAPLFEIDENKCKACMICLNKCPVDAIVGAKKEAHFILQDKCIKCGTCYAACPPRFGAVRKIVA</sequence>